<evidence type="ECO:0000313" key="7">
    <source>
        <dbReference type="EMBL" id="CAB4338775.1"/>
    </source>
</evidence>
<gene>
    <name evidence="7" type="ORF">UFOPK3547_00390</name>
</gene>
<protein>
    <submittedName>
        <fullName evidence="7">Unannotated protein</fullName>
    </submittedName>
</protein>
<dbReference type="Pfam" id="PF02618">
    <property type="entry name" value="YceG"/>
    <property type="match status" value="1"/>
</dbReference>
<organism evidence="7">
    <name type="scientific">freshwater metagenome</name>
    <dbReference type="NCBI Taxonomy" id="449393"/>
    <lineage>
        <taxon>unclassified sequences</taxon>
        <taxon>metagenomes</taxon>
        <taxon>ecological metagenomes</taxon>
    </lineage>
</organism>
<dbReference type="HAMAP" id="MF_02065">
    <property type="entry name" value="MltG"/>
    <property type="match status" value="1"/>
</dbReference>
<evidence type="ECO:0000256" key="1">
    <source>
        <dbReference type="ARBA" id="ARBA00022475"/>
    </source>
</evidence>
<name>A0A6J5Z817_9ZZZZ</name>
<dbReference type="PANTHER" id="PTHR30518">
    <property type="entry name" value="ENDOLYTIC MUREIN TRANSGLYCOSYLASE"/>
    <property type="match status" value="1"/>
</dbReference>
<keyword evidence="1" id="KW-1003">Cell membrane</keyword>
<dbReference type="InterPro" id="IPR003770">
    <property type="entry name" value="MLTG-like"/>
</dbReference>
<dbReference type="GO" id="GO:0016829">
    <property type="term" value="F:lyase activity"/>
    <property type="evidence" value="ECO:0007669"/>
    <property type="project" value="UniProtKB-KW"/>
</dbReference>
<keyword evidence="3" id="KW-1133">Transmembrane helix</keyword>
<dbReference type="Gene3D" id="3.30.1490.480">
    <property type="entry name" value="Endolytic murein transglycosylase"/>
    <property type="match status" value="1"/>
</dbReference>
<evidence type="ECO:0000256" key="6">
    <source>
        <dbReference type="ARBA" id="ARBA00023316"/>
    </source>
</evidence>
<evidence type="ECO:0000256" key="5">
    <source>
        <dbReference type="ARBA" id="ARBA00023239"/>
    </source>
</evidence>
<evidence type="ECO:0000256" key="2">
    <source>
        <dbReference type="ARBA" id="ARBA00022692"/>
    </source>
</evidence>
<keyword evidence="4" id="KW-0472">Membrane</keyword>
<keyword evidence="5" id="KW-0456">Lyase</keyword>
<keyword evidence="6" id="KW-0961">Cell wall biogenesis/degradation</keyword>
<dbReference type="AlphaFoldDB" id="A0A6J5Z817"/>
<dbReference type="PANTHER" id="PTHR30518:SF2">
    <property type="entry name" value="ENDOLYTIC MUREIN TRANSGLYCOSYLASE"/>
    <property type="match status" value="1"/>
</dbReference>
<dbReference type="GO" id="GO:0071555">
    <property type="term" value="P:cell wall organization"/>
    <property type="evidence" value="ECO:0007669"/>
    <property type="project" value="UniProtKB-KW"/>
</dbReference>
<sequence length="311" mass="33401">MSIPAGANAGDVGQILADNGVVDSRFFFELRATLGGDRGNLRAGRYKFAKGMSNGAALSVLTTEVRTAPVIDVLVPEGPGRKELAPVVAKQGVSGSYVAASRSSSQLNPSKYGAPKGTKSLEGFLFPATYELLRSAPTAESLVSKQLVAFKDNFAGVDMSYAKSKNLTDYDVLILASIIEREALFDVDRPLVSAVFYNRLRESISLGSDATTRYSINNWDQPLTVSQLNNPSPYNTRRFPGLPPGPIGNPGLASIKAAAKPPKSDYMFFIVATCQKGRLAFARTATEFQKLIDAYNNKRASQGGKDPAFCR</sequence>
<accession>A0A6J5Z817</accession>
<reference evidence="7" key="1">
    <citation type="submission" date="2020-05" db="EMBL/GenBank/DDBJ databases">
        <authorList>
            <person name="Chiriac C."/>
            <person name="Salcher M."/>
            <person name="Ghai R."/>
            <person name="Kavagutti S V."/>
        </authorList>
    </citation>
    <scope>NUCLEOTIDE SEQUENCE</scope>
</reference>
<evidence type="ECO:0000256" key="3">
    <source>
        <dbReference type="ARBA" id="ARBA00022989"/>
    </source>
</evidence>
<proteinExistence type="inferred from homology"/>
<evidence type="ECO:0000256" key="4">
    <source>
        <dbReference type="ARBA" id="ARBA00023136"/>
    </source>
</evidence>
<keyword evidence="2" id="KW-0812">Transmembrane</keyword>
<dbReference type="NCBIfam" id="TIGR00247">
    <property type="entry name" value="endolytic transglycosylase MltG"/>
    <property type="match status" value="1"/>
</dbReference>
<dbReference type="EMBL" id="CAESAN010000022">
    <property type="protein sequence ID" value="CAB4338775.1"/>
    <property type="molecule type" value="Genomic_DNA"/>
</dbReference>